<protein>
    <submittedName>
        <fullName evidence="1">Uncharacterized protein</fullName>
    </submittedName>
</protein>
<dbReference type="EMBL" id="HACG01044355">
    <property type="protein sequence ID" value="CEK91220.1"/>
    <property type="molecule type" value="Transcribed_RNA"/>
</dbReference>
<gene>
    <name evidence="1" type="primary">ORF181599</name>
</gene>
<sequence length="61" mass="7032">MHLEKMNLSAEESISDDEIAIHFSEKNGAYLNRMRSQKSTDLDSSINFLYTSKQTLFKLTC</sequence>
<name>A0A0B7BGC1_9EUPU</name>
<evidence type="ECO:0000313" key="1">
    <source>
        <dbReference type="EMBL" id="CEK91220.1"/>
    </source>
</evidence>
<organism evidence="1">
    <name type="scientific">Arion vulgaris</name>
    <dbReference type="NCBI Taxonomy" id="1028688"/>
    <lineage>
        <taxon>Eukaryota</taxon>
        <taxon>Metazoa</taxon>
        <taxon>Spiralia</taxon>
        <taxon>Lophotrochozoa</taxon>
        <taxon>Mollusca</taxon>
        <taxon>Gastropoda</taxon>
        <taxon>Heterobranchia</taxon>
        <taxon>Euthyneura</taxon>
        <taxon>Panpulmonata</taxon>
        <taxon>Eupulmonata</taxon>
        <taxon>Stylommatophora</taxon>
        <taxon>Helicina</taxon>
        <taxon>Arionoidea</taxon>
        <taxon>Arionidae</taxon>
        <taxon>Arion</taxon>
    </lineage>
</organism>
<dbReference type="AlphaFoldDB" id="A0A0B7BGC1"/>
<accession>A0A0B7BGC1</accession>
<proteinExistence type="predicted"/>
<reference evidence="1" key="1">
    <citation type="submission" date="2014-12" db="EMBL/GenBank/DDBJ databases">
        <title>Insight into the proteome of Arion vulgaris.</title>
        <authorList>
            <person name="Aradska J."/>
            <person name="Bulat T."/>
            <person name="Smidak R."/>
            <person name="Sarate P."/>
            <person name="Gangsoo J."/>
            <person name="Sialana F."/>
            <person name="Bilban M."/>
            <person name="Lubec G."/>
        </authorList>
    </citation>
    <scope>NUCLEOTIDE SEQUENCE</scope>
    <source>
        <tissue evidence="1">Skin</tissue>
    </source>
</reference>